<evidence type="ECO:0000313" key="3">
    <source>
        <dbReference type="Proteomes" id="UP000186455"/>
    </source>
</evidence>
<dbReference type="Pfam" id="PF20211">
    <property type="entry name" value="DUF6571"/>
    <property type="match status" value="1"/>
</dbReference>
<feature type="domain" description="DUF6571" evidence="1">
    <location>
        <begin position="326"/>
        <end position="645"/>
    </location>
</feature>
<gene>
    <name evidence="2" type="ORF">AB852_29730</name>
</gene>
<reference evidence="2 3" key="1">
    <citation type="submission" date="2015-06" db="EMBL/GenBank/DDBJ databases">
        <title>Cloning and characterization of the uncialamcin biosynthetic gene cluster.</title>
        <authorList>
            <person name="Yan X."/>
            <person name="Huang T."/>
            <person name="Ge H."/>
            <person name="Shen B."/>
        </authorList>
    </citation>
    <scope>NUCLEOTIDE SEQUENCE [LARGE SCALE GENOMIC DNA]</scope>
    <source>
        <strain evidence="2 3">DCA2648</strain>
    </source>
</reference>
<sequence>MDFAALQHADLGPLGTAVSDWSTLIGNLETLAKAARDGLKGQADKAVWAGVNAAVSKTFIAKTAGEFDDARTQATSIRNILRDTRADLLLQRRNLEEAIGRGAAKNLTVTATGDGGFTVTMRVHPDRAGKGGSVPDHDEADLVALRDEVQKILVAATEIDAGASKVLRALVDQSELGFSEGAYNDRDAAVKAVREAEALAGLARQKPQDLSVAEFDRLVAGLKRYADDPLFSARFAGELGAKGTLEFWSGINDPGLAGYQLTQERRDRFDDLQKHLGLTLAHATQSDSHAMNDWKREMTALGGKSVGPHGSHLGFQVMSSLMRWGDYNDRFLTRYGRALVKAEKEYSENGTRSPIAWHRSAADPQLNHTGTDTGADPFTGFLKALANSPDASTTFFGDPFLARDESDHAKGGMTNFEYLFEERDWPPDTDSKGESSIAGRNILAQALESAVTGHPAGEMPTADTPAHSYEQATLMEQIVHSVSEKPERLLDHKYMADSLGQISAEYMPDISRGLNPQADGEARLMPVAGSMAEPGAQDLTRFLYTLGRTPDGYAAVTVGQHSYTTSLMEYHFRNPDAYISDPQFKEVENLKEGVGSIAQVAGEIQGTISAGRAYEGEAEGGSKDREYNNALNQGKVWVGSAVGIGIGLGSAAFIGPGGIVAGGFAGTTANEILGSLTEGSMKDSANEVIYRNGEQLSGTQESTYRLLEQAVVKAGEQSGNPSQHIESIVARSAQNGFTAAHSNVGLYVNGQGVPKALEKD</sequence>
<dbReference type="RefSeq" id="WP_073793391.1">
    <property type="nucleotide sequence ID" value="NZ_LFBV01000009.1"/>
</dbReference>
<dbReference type="STRING" id="1048205.AB852_29730"/>
<organism evidence="2 3">
    <name type="scientific">Streptomyces uncialis</name>
    <dbReference type="NCBI Taxonomy" id="1048205"/>
    <lineage>
        <taxon>Bacteria</taxon>
        <taxon>Bacillati</taxon>
        <taxon>Actinomycetota</taxon>
        <taxon>Actinomycetes</taxon>
        <taxon>Kitasatosporales</taxon>
        <taxon>Streptomycetaceae</taxon>
        <taxon>Streptomyces</taxon>
    </lineage>
</organism>
<accession>A0A1Q4V1F1</accession>
<evidence type="ECO:0000313" key="2">
    <source>
        <dbReference type="EMBL" id="OKH91705.1"/>
    </source>
</evidence>
<evidence type="ECO:0000259" key="1">
    <source>
        <dbReference type="Pfam" id="PF20211"/>
    </source>
</evidence>
<comment type="caution">
    <text evidence="2">The sequence shown here is derived from an EMBL/GenBank/DDBJ whole genome shotgun (WGS) entry which is preliminary data.</text>
</comment>
<dbReference type="EMBL" id="LFBV01000009">
    <property type="protein sequence ID" value="OKH91705.1"/>
    <property type="molecule type" value="Genomic_DNA"/>
</dbReference>
<keyword evidence="3" id="KW-1185">Reference proteome</keyword>
<dbReference type="Proteomes" id="UP000186455">
    <property type="component" value="Unassembled WGS sequence"/>
</dbReference>
<dbReference type="AlphaFoldDB" id="A0A1Q4V1F1"/>
<protein>
    <recommendedName>
        <fullName evidence="1">DUF6571 domain-containing protein</fullName>
    </recommendedName>
</protein>
<proteinExistence type="predicted"/>
<name>A0A1Q4V1F1_9ACTN</name>
<dbReference type="InterPro" id="IPR046701">
    <property type="entry name" value="DUF6571"/>
</dbReference>